<accession>A0AAV6W044</accession>
<gene>
    <name evidence="1" type="ORF">JTE90_028821</name>
</gene>
<proteinExistence type="predicted"/>
<dbReference type="EMBL" id="JAFNEN010000008">
    <property type="protein sequence ID" value="KAG8201161.1"/>
    <property type="molecule type" value="Genomic_DNA"/>
</dbReference>
<dbReference type="AlphaFoldDB" id="A0AAV6W044"/>
<evidence type="ECO:0000313" key="1">
    <source>
        <dbReference type="EMBL" id="KAG8201161.1"/>
    </source>
</evidence>
<sequence length="111" mass="12733">MLRAISQNWLLKPPRKASLLLVEDAFQRSQQRPYVGTYSGVVGSHRRRVERTVERSEERRESQFCSMSRTGNIKKHFGMKAARVTNEEDGFFIPRSGLRGGGWIQLELPLG</sequence>
<protein>
    <submittedName>
        <fullName evidence="1">Uncharacterized protein</fullName>
    </submittedName>
</protein>
<reference evidence="1 2" key="1">
    <citation type="journal article" date="2022" name="Nat. Ecol. Evol.">
        <title>A masculinizing supergene underlies an exaggerated male reproductive morph in a spider.</title>
        <authorList>
            <person name="Hendrickx F."/>
            <person name="De Corte Z."/>
            <person name="Sonet G."/>
            <person name="Van Belleghem S.M."/>
            <person name="Kostlbacher S."/>
            <person name="Vangestel C."/>
        </authorList>
    </citation>
    <scope>NUCLEOTIDE SEQUENCE [LARGE SCALE GENOMIC DNA]</scope>
    <source>
        <strain evidence="1">W744_W776</strain>
    </source>
</reference>
<evidence type="ECO:0000313" key="2">
    <source>
        <dbReference type="Proteomes" id="UP000827092"/>
    </source>
</evidence>
<name>A0AAV6W044_9ARAC</name>
<comment type="caution">
    <text evidence="1">The sequence shown here is derived from an EMBL/GenBank/DDBJ whole genome shotgun (WGS) entry which is preliminary data.</text>
</comment>
<organism evidence="1 2">
    <name type="scientific">Oedothorax gibbosus</name>
    <dbReference type="NCBI Taxonomy" id="931172"/>
    <lineage>
        <taxon>Eukaryota</taxon>
        <taxon>Metazoa</taxon>
        <taxon>Ecdysozoa</taxon>
        <taxon>Arthropoda</taxon>
        <taxon>Chelicerata</taxon>
        <taxon>Arachnida</taxon>
        <taxon>Araneae</taxon>
        <taxon>Araneomorphae</taxon>
        <taxon>Entelegynae</taxon>
        <taxon>Araneoidea</taxon>
        <taxon>Linyphiidae</taxon>
        <taxon>Erigoninae</taxon>
        <taxon>Oedothorax</taxon>
    </lineage>
</organism>
<dbReference type="Proteomes" id="UP000827092">
    <property type="component" value="Unassembled WGS sequence"/>
</dbReference>
<keyword evidence="2" id="KW-1185">Reference proteome</keyword>